<evidence type="ECO:0000313" key="4">
    <source>
        <dbReference type="Proteomes" id="UP000558488"/>
    </source>
</evidence>
<keyword evidence="2" id="KW-1133">Transmembrane helix</keyword>
<name>A0A7J7YP90_PIPKU</name>
<dbReference type="PANTHER" id="PTHR14368:SF7">
    <property type="entry name" value="TESTIS-EXPRESSED BASIC PROTEIN 1"/>
    <property type="match status" value="1"/>
</dbReference>
<organism evidence="3 4">
    <name type="scientific">Pipistrellus kuhlii</name>
    <name type="common">Kuhl's pipistrelle</name>
    <dbReference type="NCBI Taxonomy" id="59472"/>
    <lineage>
        <taxon>Eukaryota</taxon>
        <taxon>Metazoa</taxon>
        <taxon>Chordata</taxon>
        <taxon>Craniata</taxon>
        <taxon>Vertebrata</taxon>
        <taxon>Euteleostomi</taxon>
        <taxon>Mammalia</taxon>
        <taxon>Eutheria</taxon>
        <taxon>Laurasiatheria</taxon>
        <taxon>Chiroptera</taxon>
        <taxon>Yangochiroptera</taxon>
        <taxon>Vespertilionidae</taxon>
        <taxon>Pipistrellus</taxon>
    </lineage>
</organism>
<protein>
    <submittedName>
        <fullName evidence="3">Testis expressed basic protein 1</fullName>
    </submittedName>
</protein>
<keyword evidence="2" id="KW-0812">Transmembrane</keyword>
<accession>A0A7J7YP90</accession>
<dbReference type="EMBL" id="JACAGB010000005">
    <property type="protein sequence ID" value="KAF6363857.1"/>
    <property type="molecule type" value="Genomic_DNA"/>
</dbReference>
<sequence>MAVLEITLAIILTLLGLAILALLLTRWTQLKQNEMDGSRYNSEQSASLLDYEDGRGLRHSYSTESAPSRASIALLKDL</sequence>
<keyword evidence="2" id="KW-0472">Membrane</keyword>
<keyword evidence="4" id="KW-1185">Reference proteome</keyword>
<dbReference type="InterPro" id="IPR038754">
    <property type="entry name" value="TSBP1"/>
</dbReference>
<proteinExistence type="predicted"/>
<evidence type="ECO:0000256" key="1">
    <source>
        <dbReference type="SAM" id="MobiDB-lite"/>
    </source>
</evidence>
<gene>
    <name evidence="3" type="ORF">mPipKuh1_018124</name>
</gene>
<feature type="region of interest" description="Disordered" evidence="1">
    <location>
        <begin position="58"/>
        <end position="78"/>
    </location>
</feature>
<comment type="caution">
    <text evidence="3">The sequence shown here is derived from an EMBL/GenBank/DDBJ whole genome shotgun (WGS) entry which is preliminary data.</text>
</comment>
<evidence type="ECO:0000256" key="2">
    <source>
        <dbReference type="SAM" id="Phobius"/>
    </source>
</evidence>
<dbReference type="Proteomes" id="UP000558488">
    <property type="component" value="Unassembled WGS sequence"/>
</dbReference>
<feature type="transmembrane region" description="Helical" evidence="2">
    <location>
        <begin position="6"/>
        <end position="25"/>
    </location>
</feature>
<evidence type="ECO:0000313" key="3">
    <source>
        <dbReference type="EMBL" id="KAF6363857.1"/>
    </source>
</evidence>
<dbReference type="AlphaFoldDB" id="A0A7J7YP90"/>
<reference evidence="3 4" key="1">
    <citation type="journal article" date="2020" name="Nature">
        <title>Six reference-quality genomes reveal evolution of bat adaptations.</title>
        <authorList>
            <person name="Jebb D."/>
            <person name="Huang Z."/>
            <person name="Pippel M."/>
            <person name="Hughes G.M."/>
            <person name="Lavrichenko K."/>
            <person name="Devanna P."/>
            <person name="Winkler S."/>
            <person name="Jermiin L.S."/>
            <person name="Skirmuntt E.C."/>
            <person name="Katzourakis A."/>
            <person name="Burkitt-Gray L."/>
            <person name="Ray D.A."/>
            <person name="Sullivan K.A.M."/>
            <person name="Roscito J.G."/>
            <person name="Kirilenko B.M."/>
            <person name="Davalos L.M."/>
            <person name="Corthals A.P."/>
            <person name="Power M.L."/>
            <person name="Jones G."/>
            <person name="Ransome R.D."/>
            <person name="Dechmann D.K.N."/>
            <person name="Locatelli A.G."/>
            <person name="Puechmaille S.J."/>
            <person name="Fedrigo O."/>
            <person name="Jarvis E.D."/>
            <person name="Hiller M."/>
            <person name="Vernes S.C."/>
            <person name="Myers E.W."/>
            <person name="Teeling E.C."/>
        </authorList>
    </citation>
    <scope>NUCLEOTIDE SEQUENCE [LARGE SCALE GENOMIC DNA]</scope>
    <source>
        <strain evidence="3">MPipKuh1</strain>
        <tissue evidence="3">Flight muscle</tissue>
    </source>
</reference>
<dbReference type="PANTHER" id="PTHR14368">
    <property type="entry name" value="TESTIS-EXPRESSED BASIC PROTEIN 1"/>
    <property type="match status" value="1"/>
</dbReference>